<dbReference type="Gene3D" id="3.40.50.720">
    <property type="entry name" value="NAD(P)-binding Rossmann-like Domain"/>
    <property type="match status" value="1"/>
</dbReference>
<dbReference type="PANTHER" id="PTHR43377:SF8">
    <property type="entry name" value="BLR3664 PROTEIN"/>
    <property type="match status" value="1"/>
</dbReference>
<dbReference type="GO" id="GO:0000166">
    <property type="term" value="F:nucleotide binding"/>
    <property type="evidence" value="ECO:0007669"/>
    <property type="project" value="InterPro"/>
</dbReference>
<dbReference type="AlphaFoldDB" id="A0AAE4CN60"/>
<evidence type="ECO:0000313" key="5">
    <source>
        <dbReference type="Proteomes" id="UP001180845"/>
    </source>
</evidence>
<feature type="domain" description="Gfo/Idh/MocA-like oxidoreductase N-terminal" evidence="2">
    <location>
        <begin position="9"/>
        <end position="123"/>
    </location>
</feature>
<dbReference type="SUPFAM" id="SSF55347">
    <property type="entry name" value="Glyceraldehyde-3-phosphate dehydrogenase-like, C-terminal domain"/>
    <property type="match status" value="1"/>
</dbReference>
<sequence>MSESNRPLRLGIIGAGRMGTEHARFIARAEGATLAGIADPYSSTPAEEHGVPSVPSHRDLLAMRGIDGVVIANPNQAHVSTALDCIAAGVPALLEKPVATSSTEAAELIDAEASSGVPVLVGHHRRHHPAVAAARETIRGGIGRLVAVNGLWLTKKDDAYFEQSWRREKGAGVLLINLVHDLDLLRHLCGEIVSVQARTSNSVRGYAVEDTASVIVEFDNGALGSFLISDSVVAPWGWDQATEDDPTFPYRPDSSCYSIAGTTGSLSFPQLAHYYHPGTSDWMQPLSLRYEAKGTGESYTNQLEHFLQIVRGEAAPAVPIADAARTLAVIEAAGRAAESGATEAVSPPAVASAP</sequence>
<proteinExistence type="inferred from homology"/>
<evidence type="ECO:0000256" key="1">
    <source>
        <dbReference type="ARBA" id="ARBA00010928"/>
    </source>
</evidence>
<organism evidence="4 5">
    <name type="scientific">Haloactinomyces albus</name>
    <dbReference type="NCBI Taxonomy" id="1352928"/>
    <lineage>
        <taxon>Bacteria</taxon>
        <taxon>Bacillati</taxon>
        <taxon>Actinomycetota</taxon>
        <taxon>Actinomycetes</taxon>
        <taxon>Actinopolysporales</taxon>
        <taxon>Actinopolysporaceae</taxon>
        <taxon>Haloactinomyces</taxon>
    </lineage>
</organism>
<dbReference type="Pfam" id="PF01408">
    <property type="entry name" value="GFO_IDH_MocA"/>
    <property type="match status" value="1"/>
</dbReference>
<feature type="domain" description="Gfo/Idh/MocA-like oxidoreductase C-terminal" evidence="3">
    <location>
        <begin position="136"/>
        <end position="341"/>
    </location>
</feature>
<comment type="caution">
    <text evidence="4">The sequence shown here is derived from an EMBL/GenBank/DDBJ whole genome shotgun (WGS) entry which is preliminary data.</text>
</comment>
<dbReference type="RefSeq" id="WP_310277432.1">
    <property type="nucleotide sequence ID" value="NZ_JAVDXW010000001.1"/>
</dbReference>
<dbReference type="Proteomes" id="UP001180845">
    <property type="component" value="Unassembled WGS sequence"/>
</dbReference>
<evidence type="ECO:0000259" key="3">
    <source>
        <dbReference type="Pfam" id="PF02894"/>
    </source>
</evidence>
<dbReference type="EMBL" id="JAVDXW010000001">
    <property type="protein sequence ID" value="MDR7304150.1"/>
    <property type="molecule type" value="Genomic_DNA"/>
</dbReference>
<accession>A0AAE4CN60</accession>
<dbReference type="PANTHER" id="PTHR43377">
    <property type="entry name" value="BILIVERDIN REDUCTASE A"/>
    <property type="match status" value="1"/>
</dbReference>
<evidence type="ECO:0000313" key="4">
    <source>
        <dbReference type="EMBL" id="MDR7304150.1"/>
    </source>
</evidence>
<dbReference type="InterPro" id="IPR051450">
    <property type="entry name" value="Gfo/Idh/MocA_Oxidoreductases"/>
</dbReference>
<reference evidence="4" key="1">
    <citation type="submission" date="2023-07" db="EMBL/GenBank/DDBJ databases">
        <title>Sequencing the genomes of 1000 actinobacteria strains.</title>
        <authorList>
            <person name="Klenk H.-P."/>
        </authorList>
    </citation>
    <scope>NUCLEOTIDE SEQUENCE</scope>
    <source>
        <strain evidence="4">DSM 45977</strain>
    </source>
</reference>
<dbReference type="SUPFAM" id="SSF51735">
    <property type="entry name" value="NAD(P)-binding Rossmann-fold domains"/>
    <property type="match status" value="1"/>
</dbReference>
<comment type="similarity">
    <text evidence="1">Belongs to the Gfo/Idh/MocA family.</text>
</comment>
<keyword evidence="5" id="KW-1185">Reference proteome</keyword>
<dbReference type="Pfam" id="PF02894">
    <property type="entry name" value="GFO_IDH_MocA_C"/>
    <property type="match status" value="1"/>
</dbReference>
<name>A0AAE4CN60_9ACTN</name>
<evidence type="ECO:0000259" key="2">
    <source>
        <dbReference type="Pfam" id="PF01408"/>
    </source>
</evidence>
<dbReference type="Gene3D" id="3.30.360.10">
    <property type="entry name" value="Dihydrodipicolinate Reductase, domain 2"/>
    <property type="match status" value="1"/>
</dbReference>
<gene>
    <name evidence="4" type="ORF">JOF55_004331</name>
</gene>
<dbReference type="InterPro" id="IPR000683">
    <property type="entry name" value="Gfo/Idh/MocA-like_OxRdtase_N"/>
</dbReference>
<protein>
    <submittedName>
        <fullName evidence="4">Dehydrogenase</fullName>
    </submittedName>
</protein>
<dbReference type="InterPro" id="IPR004104">
    <property type="entry name" value="Gfo/Idh/MocA-like_OxRdtase_C"/>
</dbReference>
<dbReference type="InterPro" id="IPR036291">
    <property type="entry name" value="NAD(P)-bd_dom_sf"/>
</dbReference>